<dbReference type="Proteomes" id="UP001652660">
    <property type="component" value="Chromosome 10c"/>
</dbReference>
<name>A0ABM4W1S6_COFAR</name>
<dbReference type="GeneID" id="140016190"/>
<proteinExistence type="predicted"/>
<keyword evidence="1" id="KW-1185">Reference proteome</keyword>
<organism evidence="1 2">
    <name type="scientific">Coffea arabica</name>
    <name type="common">Arabian coffee</name>
    <dbReference type="NCBI Taxonomy" id="13443"/>
    <lineage>
        <taxon>Eukaryota</taxon>
        <taxon>Viridiplantae</taxon>
        <taxon>Streptophyta</taxon>
        <taxon>Embryophyta</taxon>
        <taxon>Tracheophyta</taxon>
        <taxon>Spermatophyta</taxon>
        <taxon>Magnoliopsida</taxon>
        <taxon>eudicotyledons</taxon>
        <taxon>Gunneridae</taxon>
        <taxon>Pentapetalae</taxon>
        <taxon>asterids</taxon>
        <taxon>lamiids</taxon>
        <taxon>Gentianales</taxon>
        <taxon>Rubiaceae</taxon>
        <taxon>Ixoroideae</taxon>
        <taxon>Gardenieae complex</taxon>
        <taxon>Bertiereae - Coffeeae clade</taxon>
        <taxon>Coffeeae</taxon>
        <taxon>Coffea</taxon>
    </lineage>
</organism>
<evidence type="ECO:0000313" key="2">
    <source>
        <dbReference type="RefSeq" id="XP_071925735.1"/>
    </source>
</evidence>
<dbReference type="PANTHER" id="PTHR33070">
    <property type="entry name" value="OS06G0725500 PROTEIN"/>
    <property type="match status" value="1"/>
</dbReference>
<dbReference type="Pfam" id="PF03087">
    <property type="entry name" value="BPS1"/>
    <property type="match status" value="1"/>
</dbReference>
<dbReference type="RefSeq" id="XP_071925735.1">
    <property type="nucleotide sequence ID" value="XM_072069634.1"/>
</dbReference>
<accession>A0ABM4W1S6</accession>
<dbReference type="PANTHER" id="PTHR33070:SF49">
    <property type="entry name" value="OS06G0725500 PROTEIN"/>
    <property type="match status" value="1"/>
</dbReference>
<sequence>MTKTQRYNNNKQRTFGWLVKVSAVGLTGDISVTITRGRWGLFVVASSGPSALWLRDEINELKSWASSSKPDNHRTSAWLCEGLSQLTNVQESLDDLLQLPQARESLCPNHDLIEKFLDDFLSLVDVYGIFQTLLLTLKQEHLAAQVAVRKRDDSKTALYFKNLKKVAKDFGQLESSVQSIAGRQLVILSPPAPAAAEEDAEIARVLRDAIQVTASISVVLFNGLSVSLAFRKPSCLGLISLVKSSKKIAIVKGGIQEFQQVSFQNLWGLQRKGEEELKLTLKIMHELEDCIRGIGSGGERVFRSLISTRVSLLNVVTH</sequence>
<protein>
    <submittedName>
        <fullName evidence="2">Uncharacterized protein</fullName>
    </submittedName>
</protein>
<reference evidence="2" key="1">
    <citation type="submission" date="2025-08" db="UniProtKB">
        <authorList>
            <consortium name="RefSeq"/>
        </authorList>
    </citation>
    <scope>IDENTIFICATION</scope>
    <source>
        <tissue evidence="2">Leaves</tissue>
    </source>
</reference>
<dbReference type="InterPro" id="IPR004320">
    <property type="entry name" value="BPS1_pln"/>
</dbReference>
<evidence type="ECO:0000313" key="1">
    <source>
        <dbReference type="Proteomes" id="UP001652660"/>
    </source>
</evidence>
<gene>
    <name evidence="2" type="primary">LOC140016190</name>
</gene>